<organism evidence="2 3">
    <name type="scientific">Chryseolinea serpens</name>
    <dbReference type="NCBI Taxonomy" id="947013"/>
    <lineage>
        <taxon>Bacteria</taxon>
        <taxon>Pseudomonadati</taxon>
        <taxon>Bacteroidota</taxon>
        <taxon>Cytophagia</taxon>
        <taxon>Cytophagales</taxon>
        <taxon>Fulvivirgaceae</taxon>
        <taxon>Chryseolinea</taxon>
    </lineage>
</organism>
<dbReference type="AlphaFoldDB" id="A0A1M5LPV8"/>
<protein>
    <submittedName>
        <fullName evidence="2">Uncharacterized protein</fullName>
    </submittedName>
</protein>
<feature type="transmembrane region" description="Helical" evidence="1">
    <location>
        <begin position="80"/>
        <end position="100"/>
    </location>
</feature>
<accession>A0A1M5LPV8</accession>
<proteinExistence type="predicted"/>
<keyword evidence="1" id="KW-0812">Transmembrane</keyword>
<dbReference type="Proteomes" id="UP000184212">
    <property type="component" value="Unassembled WGS sequence"/>
</dbReference>
<evidence type="ECO:0000256" key="1">
    <source>
        <dbReference type="SAM" id="Phobius"/>
    </source>
</evidence>
<keyword evidence="3" id="KW-1185">Reference proteome</keyword>
<keyword evidence="1" id="KW-0472">Membrane</keyword>
<feature type="transmembrane region" description="Helical" evidence="1">
    <location>
        <begin position="137"/>
        <end position="153"/>
    </location>
</feature>
<gene>
    <name evidence="2" type="ORF">SAMN04488109_1333</name>
</gene>
<dbReference type="RefSeq" id="WP_073132124.1">
    <property type="nucleotide sequence ID" value="NZ_FQWQ01000001.1"/>
</dbReference>
<sequence length="165" mass="18702">MLPDKNDLAKRYAAFSNDRLLDILYHKEDYTSEALEAVQAEINTRNIGVDELETFTVEKKVSNIIREQNALVPLSLGAKLLFFFAWFIPVAPFTFHRNYLEDGYTTKLWQTRFFRIAGFVSLMVSVLLSVWLGLGDAGLFGLLAVLFGVAYSLDPKKRTRAEAEG</sequence>
<dbReference type="STRING" id="947013.SAMN04488109_1333"/>
<reference evidence="2 3" key="1">
    <citation type="submission" date="2016-11" db="EMBL/GenBank/DDBJ databases">
        <authorList>
            <person name="Jaros S."/>
            <person name="Januszkiewicz K."/>
            <person name="Wedrychowicz H."/>
        </authorList>
    </citation>
    <scope>NUCLEOTIDE SEQUENCE [LARGE SCALE GENOMIC DNA]</scope>
    <source>
        <strain evidence="2 3">DSM 24574</strain>
    </source>
</reference>
<evidence type="ECO:0000313" key="3">
    <source>
        <dbReference type="Proteomes" id="UP000184212"/>
    </source>
</evidence>
<dbReference type="EMBL" id="FQWQ01000001">
    <property type="protein sequence ID" value="SHG67088.1"/>
    <property type="molecule type" value="Genomic_DNA"/>
</dbReference>
<keyword evidence="1" id="KW-1133">Transmembrane helix</keyword>
<name>A0A1M5LPV8_9BACT</name>
<dbReference type="OrthoDB" id="1377102at2"/>
<evidence type="ECO:0000313" key="2">
    <source>
        <dbReference type="EMBL" id="SHG67088.1"/>
    </source>
</evidence>